<evidence type="ECO:0000259" key="7">
    <source>
        <dbReference type="Pfam" id="PF00326"/>
    </source>
</evidence>
<dbReference type="PANTHER" id="PTHR42776">
    <property type="entry name" value="SERINE PEPTIDASE S9 FAMILY MEMBER"/>
    <property type="match status" value="1"/>
</dbReference>
<dbReference type="GO" id="GO:0006508">
    <property type="term" value="P:proteolysis"/>
    <property type="evidence" value="ECO:0007669"/>
    <property type="project" value="UniProtKB-KW"/>
</dbReference>
<dbReference type="InterPro" id="IPR029058">
    <property type="entry name" value="AB_hydrolase_fold"/>
</dbReference>
<dbReference type="OrthoDB" id="416344at2759"/>
<comment type="similarity">
    <text evidence="1">Belongs to the peptidase S9C family.</text>
</comment>
<protein>
    <recommendedName>
        <fullName evidence="6">Dipeptidyl-peptidase V</fullName>
    </recommendedName>
</protein>
<evidence type="ECO:0000256" key="5">
    <source>
        <dbReference type="ARBA" id="ARBA00022825"/>
    </source>
</evidence>
<dbReference type="GO" id="GO:0004252">
    <property type="term" value="F:serine-type endopeptidase activity"/>
    <property type="evidence" value="ECO:0007669"/>
    <property type="project" value="TreeGrafter"/>
</dbReference>
<evidence type="ECO:0000256" key="4">
    <source>
        <dbReference type="ARBA" id="ARBA00022801"/>
    </source>
</evidence>
<organism evidence="8 9">
    <name type="scientific">Massarina eburnea CBS 473.64</name>
    <dbReference type="NCBI Taxonomy" id="1395130"/>
    <lineage>
        <taxon>Eukaryota</taxon>
        <taxon>Fungi</taxon>
        <taxon>Dikarya</taxon>
        <taxon>Ascomycota</taxon>
        <taxon>Pezizomycotina</taxon>
        <taxon>Dothideomycetes</taxon>
        <taxon>Pleosporomycetidae</taxon>
        <taxon>Pleosporales</taxon>
        <taxon>Massarineae</taxon>
        <taxon>Massarinaceae</taxon>
        <taxon>Massarina</taxon>
    </lineage>
</organism>
<dbReference type="SUPFAM" id="SSF53474">
    <property type="entry name" value="alpha/beta-Hydrolases"/>
    <property type="match status" value="1"/>
</dbReference>
<dbReference type="Proteomes" id="UP000799753">
    <property type="component" value="Unassembled WGS sequence"/>
</dbReference>
<accession>A0A6A6RGC7</accession>
<dbReference type="Pfam" id="PF00326">
    <property type="entry name" value="Peptidase_S9"/>
    <property type="match status" value="1"/>
</dbReference>
<dbReference type="Gene3D" id="3.40.50.1820">
    <property type="entry name" value="alpha/beta hydrolase"/>
    <property type="match status" value="1"/>
</dbReference>
<evidence type="ECO:0000256" key="1">
    <source>
        <dbReference type="ARBA" id="ARBA00010040"/>
    </source>
</evidence>
<proteinExistence type="inferred from homology"/>
<keyword evidence="3" id="KW-0732">Signal</keyword>
<gene>
    <name evidence="8" type="ORF">P280DRAFT_474755</name>
</gene>
<keyword evidence="2" id="KW-0645">Protease</keyword>
<sequence length="733" mass="80938">MGLRAKKFTPEVLLSAPRRSEGIPNSDASKVLYSVSTYSFDDHAKASEIRLLDSKSQESSLVTDKNGSSEPQWLDDDTVLLLHGDEGGVTHIKVGPVQHFGDGSYIAGTIDGPVGNVKLVRIGNGTYGVALTGKVKPCGDLYNPEKAEKPVTTGREFDSLFVRHWDHYTTENRNAIFLATLYKEADKYKLSELKNALKGSKLESPIDPFGGTDNFDISTHGLVFTAKDPDLNPATHTKTNIYLSASKNFWLDIAKGLPEFFEVPISNFEGASTSPVWDKTGTSIAFLSMKTDGYESDKNQLFVIPDYVTPGWVIHHFPGGSSGQGTWDRSPQSIAWGGNDTLYLTAEAKGRMNLFTAAARPTGLNPVPSQLVKGGYITSVKVLNSGDIFLTSTSLIESSLYSTVPADHAKRTLSGQSYYTLPVDESPYDPKSSQLITKYVSSSTHCGGMFGIYGHQVSEISWPGAADDTDIHAFVIKPSNFKEGKTYPLAYLIHGGPQGAWGDSWSTRWNPVLFAEQGYVVITPNPTGSTGYGQKFVDAIQNQWGGLPYEDLVLGFDYIQKNLPYVDTDHAVALGASYGGYMMNWIQGHDLGRKFKALVTHDGVFSMTSQLASEELYFPFHDLGGTLWNNSESWSKWDPSRFAGNWATPHLIVHSELDYRLTMNEGLSAFNVLQTKGVHSKLLYFPDENHWVLKPENSLKWHEVVFDWINEHAGLEKYTVWRAGNVKKQPEDS</sequence>
<dbReference type="AlphaFoldDB" id="A0A6A6RGC7"/>
<dbReference type="PANTHER" id="PTHR42776:SF13">
    <property type="entry name" value="DIPEPTIDYL-PEPTIDASE 5"/>
    <property type="match status" value="1"/>
</dbReference>
<evidence type="ECO:0000256" key="2">
    <source>
        <dbReference type="ARBA" id="ARBA00022670"/>
    </source>
</evidence>
<evidence type="ECO:0000256" key="3">
    <source>
        <dbReference type="ARBA" id="ARBA00022729"/>
    </source>
</evidence>
<evidence type="ECO:0000313" key="9">
    <source>
        <dbReference type="Proteomes" id="UP000799753"/>
    </source>
</evidence>
<evidence type="ECO:0000256" key="6">
    <source>
        <dbReference type="ARBA" id="ARBA00032829"/>
    </source>
</evidence>
<reference evidence="8" key="1">
    <citation type="journal article" date="2020" name="Stud. Mycol.">
        <title>101 Dothideomycetes genomes: a test case for predicting lifestyles and emergence of pathogens.</title>
        <authorList>
            <person name="Haridas S."/>
            <person name="Albert R."/>
            <person name="Binder M."/>
            <person name="Bloem J."/>
            <person name="Labutti K."/>
            <person name="Salamov A."/>
            <person name="Andreopoulos B."/>
            <person name="Baker S."/>
            <person name="Barry K."/>
            <person name="Bills G."/>
            <person name="Bluhm B."/>
            <person name="Cannon C."/>
            <person name="Castanera R."/>
            <person name="Culley D."/>
            <person name="Daum C."/>
            <person name="Ezra D."/>
            <person name="Gonzalez J."/>
            <person name="Henrissat B."/>
            <person name="Kuo A."/>
            <person name="Liang C."/>
            <person name="Lipzen A."/>
            <person name="Lutzoni F."/>
            <person name="Magnuson J."/>
            <person name="Mondo S."/>
            <person name="Nolan M."/>
            <person name="Ohm R."/>
            <person name="Pangilinan J."/>
            <person name="Park H.-J."/>
            <person name="Ramirez L."/>
            <person name="Alfaro M."/>
            <person name="Sun H."/>
            <person name="Tritt A."/>
            <person name="Yoshinaga Y."/>
            <person name="Zwiers L.-H."/>
            <person name="Turgeon B."/>
            <person name="Goodwin S."/>
            <person name="Spatafora J."/>
            <person name="Crous P."/>
            <person name="Grigoriev I."/>
        </authorList>
    </citation>
    <scope>NUCLEOTIDE SEQUENCE</scope>
    <source>
        <strain evidence="8">CBS 473.64</strain>
    </source>
</reference>
<keyword evidence="9" id="KW-1185">Reference proteome</keyword>
<dbReference type="FunFam" id="3.40.50.1820:FF:000028">
    <property type="entry name" value="S9 family peptidase"/>
    <property type="match status" value="1"/>
</dbReference>
<keyword evidence="4" id="KW-0378">Hydrolase</keyword>
<name>A0A6A6RGC7_9PLEO</name>
<evidence type="ECO:0000313" key="8">
    <source>
        <dbReference type="EMBL" id="KAF2634272.1"/>
    </source>
</evidence>
<feature type="domain" description="Peptidase S9 prolyl oligopeptidase catalytic" evidence="7">
    <location>
        <begin position="505"/>
        <end position="714"/>
    </location>
</feature>
<dbReference type="InterPro" id="IPR001375">
    <property type="entry name" value="Peptidase_S9_cat"/>
</dbReference>
<dbReference type="EMBL" id="MU006844">
    <property type="protein sequence ID" value="KAF2634272.1"/>
    <property type="molecule type" value="Genomic_DNA"/>
</dbReference>
<keyword evidence="5" id="KW-0720">Serine protease</keyword>